<evidence type="ECO:0000256" key="14">
    <source>
        <dbReference type="PIRSR" id="PIRSR000409-1"/>
    </source>
</evidence>
<name>A0A212K5M8_9BACT</name>
<dbReference type="InterPro" id="IPR036631">
    <property type="entry name" value="MGMT_N_sf"/>
</dbReference>
<comment type="catalytic activity">
    <reaction evidence="1 13">
        <text>a 4-O-methyl-thymidine in DNA + L-cysteinyl-[protein] = a thymidine in DNA + S-methyl-L-cysteinyl-[protein]</text>
        <dbReference type="Rhea" id="RHEA:53428"/>
        <dbReference type="Rhea" id="RHEA-COMP:10131"/>
        <dbReference type="Rhea" id="RHEA-COMP:10132"/>
        <dbReference type="Rhea" id="RHEA-COMP:13555"/>
        <dbReference type="Rhea" id="RHEA-COMP:13556"/>
        <dbReference type="ChEBI" id="CHEBI:29950"/>
        <dbReference type="ChEBI" id="CHEBI:82612"/>
        <dbReference type="ChEBI" id="CHEBI:137386"/>
        <dbReference type="ChEBI" id="CHEBI:137387"/>
        <dbReference type="EC" id="2.1.1.63"/>
    </reaction>
</comment>
<dbReference type="InterPro" id="IPR036388">
    <property type="entry name" value="WH-like_DNA-bd_sf"/>
</dbReference>
<comment type="subcellular location">
    <subcellularLocation>
        <location evidence="13">Cytoplasm</location>
    </subcellularLocation>
</comment>
<evidence type="ECO:0000256" key="2">
    <source>
        <dbReference type="ARBA" id="ARBA00008711"/>
    </source>
</evidence>
<dbReference type="GO" id="GO:0032259">
    <property type="term" value="P:methylation"/>
    <property type="evidence" value="ECO:0007669"/>
    <property type="project" value="UniProtKB-KW"/>
</dbReference>
<evidence type="ECO:0000256" key="15">
    <source>
        <dbReference type="PIRSR" id="PIRSR000409-3"/>
    </source>
</evidence>
<dbReference type="SUPFAM" id="SSF53155">
    <property type="entry name" value="Methylated DNA-protein cysteine methyltransferase domain"/>
    <property type="match status" value="1"/>
</dbReference>
<reference evidence="17" key="1">
    <citation type="submission" date="2016-04" db="EMBL/GenBank/DDBJ databases">
        <authorList>
            <person name="Evans L.H."/>
            <person name="Alamgir A."/>
            <person name="Owens N."/>
            <person name="Weber N.D."/>
            <person name="Virtaneva K."/>
            <person name="Barbian K."/>
            <person name="Babar A."/>
            <person name="Rosenke K."/>
        </authorList>
    </citation>
    <scope>NUCLEOTIDE SEQUENCE</scope>
    <source>
        <strain evidence="17">86-2</strain>
    </source>
</reference>
<evidence type="ECO:0000256" key="4">
    <source>
        <dbReference type="ARBA" id="ARBA00022603"/>
    </source>
</evidence>
<comment type="function">
    <text evidence="13">Involved in the cellular defense against the biological effects of O6-methylguanine (O6-MeG) and O4-methylthymine (O4-MeT) in DNA. Repairs the methylated nucleobase in DNA by stoichiometrically transferring the methyl group to a cysteine residue in the enzyme. This is a suicide reaction: the enzyme is irreversibly inactivated.</text>
</comment>
<evidence type="ECO:0000256" key="13">
    <source>
        <dbReference type="HAMAP-Rule" id="MF_00772"/>
    </source>
</evidence>
<evidence type="ECO:0000256" key="11">
    <source>
        <dbReference type="ARBA" id="ARBA00023204"/>
    </source>
</evidence>
<dbReference type="InterPro" id="IPR004026">
    <property type="entry name" value="Ada_DNA_repair_Zn-bd"/>
</dbReference>
<evidence type="ECO:0000256" key="3">
    <source>
        <dbReference type="ARBA" id="ARBA00022490"/>
    </source>
</evidence>
<feature type="active site" description="Nucleophile; methyl group acceptor from methylphosphotriester" evidence="14">
    <location>
        <position position="33"/>
    </location>
</feature>
<dbReference type="InterPro" id="IPR009057">
    <property type="entry name" value="Homeodomain-like_sf"/>
</dbReference>
<dbReference type="Gene3D" id="3.30.160.70">
    <property type="entry name" value="Methylated DNA-protein cysteine methyltransferase domain"/>
    <property type="match status" value="1"/>
</dbReference>
<dbReference type="PANTHER" id="PTHR10815:SF5">
    <property type="entry name" value="METHYLATED-DNA--PROTEIN-CYSTEINE METHYLTRANSFERASE"/>
    <property type="match status" value="1"/>
</dbReference>
<dbReference type="SUPFAM" id="SSF46689">
    <property type="entry name" value="Homeodomain-like"/>
    <property type="match status" value="1"/>
</dbReference>
<dbReference type="Gene3D" id="3.40.10.10">
    <property type="entry name" value="DNA Methylphosphotriester Repair Domain"/>
    <property type="match status" value="1"/>
</dbReference>
<feature type="active site" description="Nucleophile; methyl group acceptor" evidence="13">
    <location>
        <position position="314"/>
    </location>
</feature>
<dbReference type="Pfam" id="PF01035">
    <property type="entry name" value="DNA_binding_1"/>
    <property type="match status" value="1"/>
</dbReference>
<keyword evidence="8" id="KW-0238">DNA-binding</keyword>
<keyword evidence="9" id="KW-0010">Activator</keyword>
<evidence type="ECO:0000256" key="7">
    <source>
        <dbReference type="ARBA" id="ARBA00023015"/>
    </source>
</evidence>
<keyword evidence="10" id="KW-0804">Transcription</keyword>
<evidence type="ECO:0000259" key="16">
    <source>
        <dbReference type="PROSITE" id="PS01124"/>
    </source>
</evidence>
<dbReference type="InterPro" id="IPR035451">
    <property type="entry name" value="Ada-like_dom_sf"/>
</dbReference>
<gene>
    <name evidence="17" type="ORF">KL86DYS2_13091</name>
</gene>
<dbReference type="HAMAP" id="MF_00772">
    <property type="entry name" value="OGT"/>
    <property type="match status" value="1"/>
</dbReference>
<comment type="miscellaneous">
    <text evidence="13">This enzyme catalyzes only one turnover and therefore is not strictly catalytic. According to one definition, an enzyme is a biocatalyst that acts repeatedly and over many reaction cycles.</text>
</comment>
<evidence type="ECO:0000256" key="12">
    <source>
        <dbReference type="ARBA" id="ARBA00049348"/>
    </source>
</evidence>
<keyword evidence="4 13" id="KW-0489">Methyltransferase</keyword>
<dbReference type="PANTHER" id="PTHR10815">
    <property type="entry name" value="METHYLATED-DNA--PROTEIN-CYSTEINE METHYLTRANSFERASE"/>
    <property type="match status" value="1"/>
</dbReference>
<dbReference type="FunFam" id="1.10.10.10:FF:000214">
    <property type="entry name" value="Methylated-DNA--protein-cysteine methyltransferase"/>
    <property type="match status" value="1"/>
</dbReference>
<accession>A0A212K5M8</accession>
<keyword evidence="15" id="KW-0862">Zinc</keyword>
<dbReference type="InterPro" id="IPR016221">
    <property type="entry name" value="Bifunct_regulatory_prot_Ada"/>
</dbReference>
<comment type="similarity">
    <text evidence="2 13">Belongs to the MGMT family.</text>
</comment>
<dbReference type="Gene3D" id="1.10.10.10">
    <property type="entry name" value="Winged helix-like DNA-binding domain superfamily/Winged helix DNA-binding domain"/>
    <property type="match status" value="1"/>
</dbReference>
<dbReference type="Gene3D" id="1.10.10.60">
    <property type="entry name" value="Homeodomain-like"/>
    <property type="match status" value="1"/>
</dbReference>
<dbReference type="AlphaFoldDB" id="A0A212K5M8"/>
<dbReference type="SMART" id="SM00342">
    <property type="entry name" value="HTH_ARAC"/>
    <property type="match status" value="1"/>
</dbReference>
<feature type="binding site" evidence="15">
    <location>
        <position position="33"/>
    </location>
    <ligand>
        <name>Zn(2+)</name>
        <dbReference type="ChEBI" id="CHEBI:29105"/>
    </ligand>
</feature>
<organism evidence="17">
    <name type="scientific">uncultured Dysgonomonas sp</name>
    <dbReference type="NCBI Taxonomy" id="206096"/>
    <lineage>
        <taxon>Bacteria</taxon>
        <taxon>Pseudomonadati</taxon>
        <taxon>Bacteroidota</taxon>
        <taxon>Bacteroidia</taxon>
        <taxon>Bacteroidales</taxon>
        <taxon>Dysgonomonadaceae</taxon>
        <taxon>Dysgonomonas</taxon>
        <taxon>environmental samples</taxon>
    </lineage>
</organism>
<dbReference type="GO" id="GO:0006307">
    <property type="term" value="P:DNA alkylation repair"/>
    <property type="evidence" value="ECO:0007669"/>
    <property type="project" value="UniProtKB-UniRule"/>
</dbReference>
<keyword evidence="5 13" id="KW-0808">Transferase</keyword>
<dbReference type="GO" id="GO:0003700">
    <property type="term" value="F:DNA-binding transcription factor activity"/>
    <property type="evidence" value="ECO:0007669"/>
    <property type="project" value="InterPro"/>
</dbReference>
<evidence type="ECO:0000313" key="17">
    <source>
        <dbReference type="EMBL" id="SBW07040.1"/>
    </source>
</evidence>
<dbReference type="RefSeq" id="WP_296951494.1">
    <property type="nucleotide sequence ID" value="NZ_LT599021.1"/>
</dbReference>
<comment type="cofactor">
    <cofactor evidence="15">
        <name>Zn(2+)</name>
        <dbReference type="ChEBI" id="CHEBI:29105"/>
    </cofactor>
    <text evidence="15">Binds 1 zinc ion per subunit.</text>
</comment>
<feature type="domain" description="HTH araC/xylS-type" evidence="16">
    <location>
        <begin position="105"/>
        <end position="177"/>
    </location>
</feature>
<dbReference type="InterPro" id="IPR008332">
    <property type="entry name" value="MethylG_MeTrfase_N"/>
</dbReference>
<dbReference type="InterPro" id="IPR018060">
    <property type="entry name" value="HTH_AraC"/>
</dbReference>
<dbReference type="GO" id="GO:0005737">
    <property type="term" value="C:cytoplasm"/>
    <property type="evidence" value="ECO:0007669"/>
    <property type="project" value="UniProtKB-SubCell"/>
</dbReference>
<dbReference type="PROSITE" id="PS00374">
    <property type="entry name" value="MGMT"/>
    <property type="match status" value="1"/>
</dbReference>
<evidence type="ECO:0000256" key="9">
    <source>
        <dbReference type="ARBA" id="ARBA00023159"/>
    </source>
</evidence>
<evidence type="ECO:0000256" key="10">
    <source>
        <dbReference type="ARBA" id="ARBA00023163"/>
    </source>
</evidence>
<dbReference type="InterPro" id="IPR020449">
    <property type="entry name" value="Tscrpt_reg_AraC-type_HTH"/>
</dbReference>
<dbReference type="InterPro" id="IPR023546">
    <property type="entry name" value="MGMT"/>
</dbReference>
<keyword evidence="7" id="KW-0805">Transcription regulation</keyword>
<dbReference type="GO" id="GO:0003908">
    <property type="term" value="F:methylated-DNA-[protein]-cysteine S-methyltransferase activity"/>
    <property type="evidence" value="ECO:0007669"/>
    <property type="project" value="UniProtKB-UniRule"/>
</dbReference>
<dbReference type="NCBIfam" id="TIGR00589">
    <property type="entry name" value="ogt"/>
    <property type="match status" value="1"/>
</dbReference>
<dbReference type="PRINTS" id="PR00032">
    <property type="entry name" value="HTHARAC"/>
</dbReference>
<evidence type="ECO:0000256" key="6">
    <source>
        <dbReference type="ARBA" id="ARBA00022763"/>
    </source>
</evidence>
<proteinExistence type="inferred from homology"/>
<dbReference type="EMBL" id="FLUL01000001">
    <property type="protein sequence ID" value="SBW07040.1"/>
    <property type="molecule type" value="Genomic_DNA"/>
</dbReference>
<dbReference type="PROSITE" id="PS01124">
    <property type="entry name" value="HTH_ARAC_FAMILY_2"/>
    <property type="match status" value="1"/>
</dbReference>
<dbReference type="InterPro" id="IPR014048">
    <property type="entry name" value="MethylDNA_cys_MeTrfase_DNA-bd"/>
</dbReference>
<feature type="binding site" evidence="15">
    <location>
        <position position="64"/>
    </location>
    <ligand>
        <name>Zn(2+)</name>
        <dbReference type="ChEBI" id="CHEBI:29105"/>
    </ligand>
</feature>
<keyword evidence="15" id="KW-0479">Metal-binding</keyword>
<dbReference type="InterPro" id="IPR036217">
    <property type="entry name" value="MethylDNA_cys_MeTrfase_DNAb"/>
</dbReference>
<dbReference type="SUPFAM" id="SSF57884">
    <property type="entry name" value="Ada DNA repair protein, N-terminal domain (N-Ada 10)"/>
    <property type="match status" value="1"/>
</dbReference>
<protein>
    <recommendedName>
        <fullName evidence="13">Methylated-DNA--protein-cysteine methyltransferase</fullName>
        <ecNumber evidence="13">2.1.1.63</ecNumber>
    </recommendedName>
    <alternativeName>
        <fullName evidence="13">6-O-methylguanine-DNA methyltransferase</fullName>
        <shortName evidence="13">MGMT</shortName>
    </alternativeName>
    <alternativeName>
        <fullName evidence="13">O-6-methylguanine-DNA-alkyltransferase</fullName>
    </alternativeName>
</protein>
<dbReference type="GO" id="GO:0008270">
    <property type="term" value="F:zinc ion binding"/>
    <property type="evidence" value="ECO:0007669"/>
    <property type="project" value="InterPro"/>
</dbReference>
<evidence type="ECO:0000256" key="8">
    <source>
        <dbReference type="ARBA" id="ARBA00023125"/>
    </source>
</evidence>
<dbReference type="InterPro" id="IPR001497">
    <property type="entry name" value="MethylDNA_cys_MeTrfase_AS"/>
</dbReference>
<keyword evidence="3 13" id="KW-0963">Cytoplasm</keyword>
<comment type="catalytic activity">
    <reaction evidence="12 13">
        <text>a 6-O-methyl-2'-deoxyguanosine in DNA + L-cysteinyl-[protein] = S-methyl-L-cysteinyl-[protein] + a 2'-deoxyguanosine in DNA</text>
        <dbReference type="Rhea" id="RHEA:24000"/>
        <dbReference type="Rhea" id="RHEA-COMP:10131"/>
        <dbReference type="Rhea" id="RHEA-COMP:10132"/>
        <dbReference type="Rhea" id="RHEA-COMP:11367"/>
        <dbReference type="Rhea" id="RHEA-COMP:11368"/>
        <dbReference type="ChEBI" id="CHEBI:29950"/>
        <dbReference type="ChEBI" id="CHEBI:82612"/>
        <dbReference type="ChEBI" id="CHEBI:85445"/>
        <dbReference type="ChEBI" id="CHEBI:85448"/>
        <dbReference type="EC" id="2.1.1.63"/>
    </reaction>
</comment>
<evidence type="ECO:0000256" key="1">
    <source>
        <dbReference type="ARBA" id="ARBA00001286"/>
    </source>
</evidence>
<dbReference type="Pfam" id="PF02805">
    <property type="entry name" value="Ada_Zn_binding"/>
    <property type="match status" value="1"/>
</dbReference>
<dbReference type="Pfam" id="PF02870">
    <property type="entry name" value="Methyltransf_1N"/>
    <property type="match status" value="1"/>
</dbReference>
<keyword evidence="6 13" id="KW-0227">DNA damage</keyword>
<feature type="binding site" evidence="15">
    <location>
        <position position="67"/>
    </location>
    <ligand>
        <name>Zn(2+)</name>
        <dbReference type="ChEBI" id="CHEBI:29105"/>
    </ligand>
</feature>
<dbReference type="SUPFAM" id="SSF46767">
    <property type="entry name" value="Methylated DNA-protein cysteine methyltransferase, C-terminal domain"/>
    <property type="match status" value="1"/>
</dbReference>
<keyword evidence="11 13" id="KW-0234">DNA repair</keyword>
<dbReference type="CDD" id="cd06445">
    <property type="entry name" value="ATase"/>
    <property type="match status" value="1"/>
</dbReference>
<feature type="binding site" evidence="15">
    <location>
        <position position="37"/>
    </location>
    <ligand>
        <name>Zn(2+)</name>
        <dbReference type="ChEBI" id="CHEBI:29105"/>
    </ligand>
</feature>
<evidence type="ECO:0000256" key="5">
    <source>
        <dbReference type="ARBA" id="ARBA00022679"/>
    </source>
</evidence>
<dbReference type="PIRSF" id="PIRSF000409">
    <property type="entry name" value="Ada"/>
    <property type="match status" value="1"/>
</dbReference>
<dbReference type="GO" id="GO:0043565">
    <property type="term" value="F:sequence-specific DNA binding"/>
    <property type="evidence" value="ECO:0007669"/>
    <property type="project" value="InterPro"/>
</dbReference>
<dbReference type="Pfam" id="PF12833">
    <property type="entry name" value="HTH_18"/>
    <property type="match status" value="1"/>
</dbReference>
<feature type="active site" description="Nucleophile; methyl group acceptor from either O6-methylguanine or O4-methylthymine" evidence="14">
    <location>
        <position position="314"/>
    </location>
</feature>
<sequence length="349" mass="39403">MKKDDIFYEALVAKDPSFEGTFFAGIKTTGIFCRPTCTARKPKRENVEFFASAKDAILKGYRACKVCHPMEKAGSTPEYVDHVLRLLDEDPSLKLKDYDLLKLDIEPSKIRRWFLKNHGITFHAYQRMYRINTAFKKLQTGTSVTDIAFDSGYESLSGFNDSFKKVFGVSPKNSKEKHVIDFTRIETDLGTMVACATDKGVCLLEFSDRKGLETELKQLAKYHNANIVQGQNKYFKQLKEELDAYFEGRLKEFKVPLDISGTDFQKQVWQALVEIPYGTTSSYLRQAEVLGKPSSVRAVANANGMNKIAIIIPCHRVVGSDGSLTGYAGGLSRKRKLIDLEKDNKQKLS</sequence>
<dbReference type="EC" id="2.1.1.63" evidence="13"/>